<dbReference type="AlphaFoldDB" id="A0A851XT13"/>
<reference evidence="2" key="1">
    <citation type="submission" date="2019-09" db="EMBL/GenBank/DDBJ databases">
        <title>Bird 10,000 Genomes (B10K) Project - Family phase.</title>
        <authorList>
            <person name="Zhang G."/>
        </authorList>
    </citation>
    <scope>NUCLEOTIDE SEQUENCE</scope>
    <source>
        <strain evidence="2">B10K-DU-025-06</strain>
        <tissue evidence="2">Mixed tissue sample</tissue>
    </source>
</reference>
<sequence length="68" mass="7605">SDGGRFLVLPMDGSHWLSMRPLVEKLSKRGHKVVVVIPEVSWQMTVAQAYTGKTYPVSYTLEKLEGSL</sequence>
<dbReference type="InterPro" id="IPR002213">
    <property type="entry name" value="UDP_glucos_trans"/>
</dbReference>
<dbReference type="SUPFAM" id="SSF53756">
    <property type="entry name" value="UDP-Glycosyltransferase/glycogen phosphorylase"/>
    <property type="match status" value="1"/>
</dbReference>
<organism evidence="2 3">
    <name type="scientific">Eolophus roseicapilla</name>
    <name type="common">Galah cockatoo</name>
    <name type="synonym">Cacatua roseicapilla</name>
    <dbReference type="NCBI Taxonomy" id="176039"/>
    <lineage>
        <taxon>Eukaryota</taxon>
        <taxon>Metazoa</taxon>
        <taxon>Chordata</taxon>
        <taxon>Craniata</taxon>
        <taxon>Vertebrata</taxon>
        <taxon>Euteleostomi</taxon>
        <taxon>Archelosauria</taxon>
        <taxon>Archosauria</taxon>
        <taxon>Dinosauria</taxon>
        <taxon>Saurischia</taxon>
        <taxon>Theropoda</taxon>
        <taxon>Coelurosauria</taxon>
        <taxon>Aves</taxon>
        <taxon>Neognathae</taxon>
        <taxon>Neoaves</taxon>
        <taxon>Telluraves</taxon>
        <taxon>Australaves</taxon>
        <taxon>Psittaciformes</taxon>
        <taxon>Cacatuidae</taxon>
        <taxon>Eolophus</taxon>
    </lineage>
</organism>
<keyword evidence="1 2" id="KW-0808">Transferase</keyword>
<feature type="non-terminal residue" evidence="2">
    <location>
        <position position="68"/>
    </location>
</feature>
<evidence type="ECO:0000313" key="3">
    <source>
        <dbReference type="Proteomes" id="UP000637704"/>
    </source>
</evidence>
<keyword evidence="3" id="KW-1185">Reference proteome</keyword>
<evidence type="ECO:0000256" key="1">
    <source>
        <dbReference type="ARBA" id="ARBA00022679"/>
    </source>
</evidence>
<dbReference type="Pfam" id="PF00201">
    <property type="entry name" value="UDPGT"/>
    <property type="match status" value="1"/>
</dbReference>
<proteinExistence type="predicted"/>
<dbReference type="Proteomes" id="UP000637704">
    <property type="component" value="Unassembled WGS sequence"/>
</dbReference>
<feature type="non-terminal residue" evidence="2">
    <location>
        <position position="1"/>
    </location>
</feature>
<comment type="caution">
    <text evidence="2">The sequence shown here is derived from an EMBL/GenBank/DDBJ whole genome shotgun (WGS) entry which is preliminary data.</text>
</comment>
<dbReference type="EMBL" id="WBNI01000584">
    <property type="protein sequence ID" value="NXD68635.1"/>
    <property type="molecule type" value="Genomic_DNA"/>
</dbReference>
<accession>A0A851XT13</accession>
<dbReference type="GO" id="GO:0008194">
    <property type="term" value="F:UDP-glycosyltransferase activity"/>
    <property type="evidence" value="ECO:0007669"/>
    <property type="project" value="InterPro"/>
</dbReference>
<evidence type="ECO:0000313" key="2">
    <source>
        <dbReference type="EMBL" id="NXD68635.1"/>
    </source>
</evidence>
<gene>
    <name evidence="2" type="primary">Ugt1a9_1</name>
    <name evidence="2" type="ORF">EOLROS_R15347</name>
</gene>
<protein>
    <submittedName>
        <fullName evidence="2">UD19 glucuronosyltransferase</fullName>
    </submittedName>
</protein>
<name>A0A851XT13_EOLRO</name>